<keyword evidence="3" id="KW-1185">Reference proteome</keyword>
<proteinExistence type="predicted"/>
<dbReference type="PROSITE" id="PS51806">
    <property type="entry name" value="DOG1"/>
    <property type="match status" value="1"/>
</dbReference>
<name>A0A9D4ZQH7_ADICA</name>
<dbReference type="Pfam" id="PF14144">
    <property type="entry name" value="DOG1"/>
    <property type="match status" value="1"/>
</dbReference>
<accession>A0A9D4ZQH7</accession>
<dbReference type="GO" id="GO:0006351">
    <property type="term" value="P:DNA-templated transcription"/>
    <property type="evidence" value="ECO:0007669"/>
    <property type="project" value="InterPro"/>
</dbReference>
<dbReference type="GO" id="GO:0043565">
    <property type="term" value="F:sequence-specific DNA binding"/>
    <property type="evidence" value="ECO:0007669"/>
    <property type="project" value="InterPro"/>
</dbReference>
<dbReference type="InterPro" id="IPR025422">
    <property type="entry name" value="TGA_domain"/>
</dbReference>
<dbReference type="InterPro" id="IPR051886">
    <property type="entry name" value="Seed_Dev/Stress_Resp_Reg"/>
</dbReference>
<comment type="caution">
    <text evidence="2">The sequence shown here is derived from an EMBL/GenBank/DDBJ whole genome shotgun (WGS) entry which is preliminary data.</text>
</comment>
<evidence type="ECO:0000259" key="1">
    <source>
        <dbReference type="PROSITE" id="PS51806"/>
    </source>
</evidence>
<reference evidence="2" key="1">
    <citation type="submission" date="2021-01" db="EMBL/GenBank/DDBJ databases">
        <title>Adiantum capillus-veneris genome.</title>
        <authorList>
            <person name="Fang Y."/>
            <person name="Liao Q."/>
        </authorList>
    </citation>
    <scope>NUCLEOTIDE SEQUENCE</scope>
    <source>
        <strain evidence="2">H3</strain>
        <tissue evidence="2">Leaf</tissue>
    </source>
</reference>
<dbReference type="PANTHER" id="PTHR46354">
    <property type="entry name" value="DOG1 DOMAIN-CONTAINING PROTEIN"/>
    <property type="match status" value="1"/>
</dbReference>
<dbReference type="PANTHER" id="PTHR46354:SF4">
    <property type="entry name" value="PROTEIN DOG1-LIKE 3"/>
    <property type="match status" value="1"/>
</dbReference>
<dbReference type="OrthoDB" id="542841at2759"/>
<dbReference type="Proteomes" id="UP000886520">
    <property type="component" value="Chromosome 1"/>
</dbReference>
<organism evidence="2 3">
    <name type="scientific">Adiantum capillus-veneris</name>
    <name type="common">Maidenhair fern</name>
    <dbReference type="NCBI Taxonomy" id="13818"/>
    <lineage>
        <taxon>Eukaryota</taxon>
        <taxon>Viridiplantae</taxon>
        <taxon>Streptophyta</taxon>
        <taxon>Embryophyta</taxon>
        <taxon>Tracheophyta</taxon>
        <taxon>Polypodiopsida</taxon>
        <taxon>Polypodiidae</taxon>
        <taxon>Polypodiales</taxon>
        <taxon>Pteridineae</taxon>
        <taxon>Pteridaceae</taxon>
        <taxon>Vittarioideae</taxon>
        <taxon>Adiantum</taxon>
    </lineage>
</organism>
<sequence>MQIWFPLTMQGQHPKVAQATGHELDSSTLQRDEVWCDWKKLVQSLRLALESKSCDSQLRQLVNECMALYRASCTIPPTTDNILASISGRHSSQLEAAFMWLGAWRPSSAITLVYSKTGDTMGKCDGLESSTPPPCMLSESQISIMEALREHTCRAEVEISSSLASVQMLLADQNMTEAFGIGSPLDGMQATLSDSEDVEAQRLMNNGTMCSCCV</sequence>
<evidence type="ECO:0000313" key="2">
    <source>
        <dbReference type="EMBL" id="KAI5084023.1"/>
    </source>
</evidence>
<feature type="domain" description="DOG1" evidence="1">
    <location>
        <begin position="24"/>
        <end position="214"/>
    </location>
</feature>
<dbReference type="AlphaFoldDB" id="A0A9D4ZQH7"/>
<evidence type="ECO:0000313" key="3">
    <source>
        <dbReference type="Proteomes" id="UP000886520"/>
    </source>
</evidence>
<gene>
    <name evidence="2" type="ORF">GOP47_0000192</name>
</gene>
<dbReference type="EMBL" id="JABFUD020000001">
    <property type="protein sequence ID" value="KAI5084023.1"/>
    <property type="molecule type" value="Genomic_DNA"/>
</dbReference>
<protein>
    <recommendedName>
        <fullName evidence="1">DOG1 domain-containing protein</fullName>
    </recommendedName>
</protein>